<name>A0A0K2T1Y2_LEPSM</name>
<organism evidence="1">
    <name type="scientific">Lepeophtheirus salmonis</name>
    <name type="common">Salmon louse</name>
    <name type="synonym">Caligus salmonis</name>
    <dbReference type="NCBI Taxonomy" id="72036"/>
    <lineage>
        <taxon>Eukaryota</taxon>
        <taxon>Metazoa</taxon>
        <taxon>Ecdysozoa</taxon>
        <taxon>Arthropoda</taxon>
        <taxon>Crustacea</taxon>
        <taxon>Multicrustacea</taxon>
        <taxon>Hexanauplia</taxon>
        <taxon>Copepoda</taxon>
        <taxon>Siphonostomatoida</taxon>
        <taxon>Caligidae</taxon>
        <taxon>Lepeophtheirus</taxon>
    </lineage>
</organism>
<reference evidence="1" key="1">
    <citation type="submission" date="2014-05" db="EMBL/GenBank/DDBJ databases">
        <authorList>
            <person name="Chronopoulou M."/>
        </authorList>
    </citation>
    <scope>NUCLEOTIDE SEQUENCE</scope>
    <source>
        <tissue evidence="1">Whole organism</tissue>
    </source>
</reference>
<proteinExistence type="predicted"/>
<dbReference type="AlphaFoldDB" id="A0A0K2T1Y2"/>
<accession>A0A0K2T1Y2</accession>
<evidence type="ECO:0000313" key="1">
    <source>
        <dbReference type="EMBL" id="CDW20023.1"/>
    </source>
</evidence>
<sequence>MIFGILNPRNVISTFSLDMVQVLLKTFIDIQCPINQRVSS</sequence>
<dbReference type="EMBL" id="HACA01002662">
    <property type="protein sequence ID" value="CDW20023.1"/>
    <property type="molecule type" value="Transcribed_RNA"/>
</dbReference>
<protein>
    <submittedName>
        <fullName evidence="1">Uncharacterized protein</fullName>
    </submittedName>
</protein>